<dbReference type="AlphaFoldDB" id="A0A841ZYN7"/>
<dbReference type="RefSeq" id="WP_185417603.1">
    <property type="nucleotide sequence ID" value="NZ_JAARRU010000002.1"/>
</dbReference>
<reference evidence="1 2" key="1">
    <citation type="submission" date="2020-03" db="EMBL/GenBank/DDBJ databases">
        <title>Soil Listeria distribution.</title>
        <authorList>
            <person name="Liao J."/>
            <person name="Wiedmann M."/>
        </authorList>
    </citation>
    <scope>NUCLEOTIDE SEQUENCE [LARGE SCALE GENOMIC DNA]</scope>
    <source>
        <strain evidence="1 2">FSL L7-1427</strain>
    </source>
</reference>
<gene>
    <name evidence="1" type="ORF">HB907_08515</name>
</gene>
<accession>A0A841ZYN7</accession>
<evidence type="ECO:0000313" key="2">
    <source>
        <dbReference type="Proteomes" id="UP000586951"/>
    </source>
</evidence>
<dbReference type="NCBIfam" id="TIGR01741">
    <property type="entry name" value="staph_tand_hypo"/>
    <property type="match status" value="1"/>
</dbReference>
<dbReference type="SUPFAM" id="SSF160424">
    <property type="entry name" value="BH3703-like"/>
    <property type="match status" value="1"/>
</dbReference>
<dbReference type="EMBL" id="JAARRU010000002">
    <property type="protein sequence ID" value="MBC1565447.1"/>
    <property type="molecule type" value="Genomic_DNA"/>
</dbReference>
<evidence type="ECO:0000313" key="1">
    <source>
        <dbReference type="EMBL" id="MBC1565447.1"/>
    </source>
</evidence>
<proteinExistence type="predicted"/>
<name>A0A841ZYN7_9LIST</name>
<organism evidence="1 2">
    <name type="scientific">Listeria booriae</name>
    <dbReference type="NCBI Taxonomy" id="1552123"/>
    <lineage>
        <taxon>Bacteria</taxon>
        <taxon>Bacillati</taxon>
        <taxon>Bacillota</taxon>
        <taxon>Bacilli</taxon>
        <taxon>Bacillales</taxon>
        <taxon>Listeriaceae</taxon>
        <taxon>Listeria</taxon>
    </lineage>
</organism>
<dbReference type="Gene3D" id="3.30.500.20">
    <property type="entry name" value="BH3703-like domains"/>
    <property type="match status" value="1"/>
</dbReference>
<sequence length="159" mass="18888">MEFEKKLNTIYQKIAQKISDMIPDSWEKFYFNGEVKDGDGGVYFFFQVDSLGENIYSHYIPKIYGIDKSEYNKSLHDLFLLTKELQQVFIDNNQEAWFSVNMIVSSEGKLKVHFDYTDWTKTEYGPSTRVEYFLYKFAQVLPSNEADLAKLREMEKYEE</sequence>
<protein>
    <submittedName>
        <fullName evidence="1">DUF600 family protein</fullName>
    </submittedName>
</protein>
<dbReference type="InterPro" id="IPR006728">
    <property type="entry name" value="YezG-like"/>
</dbReference>
<dbReference type="Proteomes" id="UP000586951">
    <property type="component" value="Unassembled WGS sequence"/>
</dbReference>
<dbReference type="InterPro" id="IPR036170">
    <property type="entry name" value="YezG-like_sf"/>
</dbReference>
<dbReference type="Pfam" id="PF04634">
    <property type="entry name" value="YezG-like"/>
    <property type="match status" value="1"/>
</dbReference>
<comment type="caution">
    <text evidence="1">The sequence shown here is derived from an EMBL/GenBank/DDBJ whole genome shotgun (WGS) entry which is preliminary data.</text>
</comment>